<comment type="caution">
    <text evidence="1">The sequence shown here is derived from an EMBL/GenBank/DDBJ whole genome shotgun (WGS) entry which is preliminary data.</text>
</comment>
<proteinExistence type="predicted"/>
<gene>
    <name evidence="1" type="ORF">J2S66_001343</name>
</gene>
<name>A0ABU1PS54_9PSEU</name>
<dbReference type="InterPro" id="IPR041881">
    <property type="entry name" value="PqqD_sf"/>
</dbReference>
<evidence type="ECO:0000313" key="1">
    <source>
        <dbReference type="EMBL" id="MDR6592959.1"/>
    </source>
</evidence>
<dbReference type="EMBL" id="JAVDSG010000001">
    <property type="protein sequence ID" value="MDR6592959.1"/>
    <property type="molecule type" value="Genomic_DNA"/>
</dbReference>
<evidence type="ECO:0000313" key="2">
    <source>
        <dbReference type="Proteomes" id="UP001268819"/>
    </source>
</evidence>
<dbReference type="InterPro" id="IPR008792">
    <property type="entry name" value="PQQD"/>
</dbReference>
<evidence type="ECO:0008006" key="3">
    <source>
        <dbReference type="Google" id="ProtNLM"/>
    </source>
</evidence>
<protein>
    <recommendedName>
        <fullName evidence="3">Coenzyme PQQ synthesis protein D (PqqD)</fullName>
    </recommendedName>
</protein>
<accession>A0ABU1PS54</accession>
<sequence>MALRAGDDITTTRAEDGAVVLDERAGRYWQLNASAVVVLDRLLAGQSAAEIGEHIARTHGVSPDEVVKDIDDFVGQLRSAGIVTG</sequence>
<keyword evidence="2" id="KW-1185">Reference proteome</keyword>
<organism evidence="1 2">
    <name type="scientific">Saccharothrix longispora</name>
    <dbReference type="NCBI Taxonomy" id="33920"/>
    <lineage>
        <taxon>Bacteria</taxon>
        <taxon>Bacillati</taxon>
        <taxon>Actinomycetota</taxon>
        <taxon>Actinomycetes</taxon>
        <taxon>Pseudonocardiales</taxon>
        <taxon>Pseudonocardiaceae</taxon>
        <taxon>Saccharothrix</taxon>
    </lineage>
</organism>
<reference evidence="1 2" key="1">
    <citation type="submission" date="2023-07" db="EMBL/GenBank/DDBJ databases">
        <title>Sequencing the genomes of 1000 actinobacteria strains.</title>
        <authorList>
            <person name="Klenk H.-P."/>
        </authorList>
    </citation>
    <scope>NUCLEOTIDE SEQUENCE [LARGE SCALE GENOMIC DNA]</scope>
    <source>
        <strain evidence="1 2">DSM 43749</strain>
    </source>
</reference>
<dbReference type="Proteomes" id="UP001268819">
    <property type="component" value="Unassembled WGS sequence"/>
</dbReference>
<dbReference type="Gene3D" id="1.10.10.1150">
    <property type="entry name" value="Coenzyme PQQ synthesis protein D (PqqD)"/>
    <property type="match status" value="1"/>
</dbReference>
<dbReference type="NCBIfam" id="NF033530">
    <property type="entry name" value="lasso_PqqD_Strm"/>
    <property type="match status" value="1"/>
</dbReference>
<dbReference type="RefSeq" id="WP_310305050.1">
    <property type="nucleotide sequence ID" value="NZ_BAAAXB010000001.1"/>
</dbReference>
<dbReference type="Pfam" id="PF05402">
    <property type="entry name" value="PqqD"/>
    <property type="match status" value="1"/>
</dbReference>